<evidence type="ECO:0000313" key="3">
    <source>
        <dbReference type="RefSeq" id="XP_072832711.1"/>
    </source>
</evidence>
<dbReference type="InterPro" id="IPR040020">
    <property type="entry name" value="C13orf46-like"/>
</dbReference>
<dbReference type="GeneID" id="140701197"/>
<accession>A0ABM5EHT3</accession>
<organism evidence="2 3">
    <name type="scientific">Vicugna pacos</name>
    <name type="common">Alpaca</name>
    <name type="synonym">Lama pacos</name>
    <dbReference type="NCBI Taxonomy" id="30538"/>
    <lineage>
        <taxon>Eukaryota</taxon>
        <taxon>Metazoa</taxon>
        <taxon>Chordata</taxon>
        <taxon>Craniata</taxon>
        <taxon>Vertebrata</taxon>
        <taxon>Euteleostomi</taxon>
        <taxon>Mammalia</taxon>
        <taxon>Eutheria</taxon>
        <taxon>Laurasiatheria</taxon>
        <taxon>Artiodactyla</taxon>
        <taxon>Tylopoda</taxon>
        <taxon>Camelidae</taxon>
        <taxon>Vicugna</taxon>
    </lineage>
</organism>
<dbReference type="PANTHER" id="PTHR39223:SF1">
    <property type="entry name" value="RIKEN CDNA 1700029H14 GENE"/>
    <property type="match status" value="1"/>
</dbReference>
<sequence>MEKDTAAAHRRHRLGPGAPPSTVGPGHLKAASEMAELQRSRSVGGLHQKGHPPSCIEKLCKEPESNDQDKDVRSNAEDASCQASPEEDKWEQRPDAPAKADDAGEPVPLKAKESSLEASGQEQQDRRESEDKHALGAEEQEPESIKLGDLLEKESCHGCLGTHTASSARLSLRAPASTKPSVFVEIDLGDHVEEVVPCTMKEEKRSQMDMGDLDLSEDEPWGCCVLDNRETQRRKQQFTHLPPLRMNNRIKISANLLAHLKRNTSLPTL</sequence>
<feature type="compositionally biased region" description="Basic and acidic residues" evidence="1">
    <location>
        <begin position="86"/>
        <end position="102"/>
    </location>
</feature>
<keyword evidence="2" id="KW-1185">Reference proteome</keyword>
<protein>
    <submittedName>
        <fullName evidence="3">Uncharacterized protein C13orf46 homolog isoform X1</fullName>
    </submittedName>
</protein>
<dbReference type="PANTHER" id="PTHR39223">
    <property type="entry name" value="RIKEN CDNA 1700029H14 GENE"/>
    <property type="match status" value="1"/>
</dbReference>
<reference evidence="3" key="1">
    <citation type="submission" date="2025-08" db="UniProtKB">
        <authorList>
            <consortium name="RefSeq"/>
        </authorList>
    </citation>
    <scope>IDENTIFICATION</scope>
</reference>
<dbReference type="RefSeq" id="XP_072832711.1">
    <property type="nucleotide sequence ID" value="XM_072976610.1"/>
</dbReference>
<dbReference type="Proteomes" id="UP001652581">
    <property type="component" value="Chromosome 14"/>
</dbReference>
<gene>
    <name evidence="3" type="primary">C14H13orf46</name>
</gene>
<evidence type="ECO:0000256" key="1">
    <source>
        <dbReference type="SAM" id="MobiDB-lite"/>
    </source>
</evidence>
<proteinExistence type="predicted"/>
<feature type="compositionally biased region" description="Basic and acidic residues" evidence="1">
    <location>
        <begin position="58"/>
        <end position="76"/>
    </location>
</feature>
<feature type="region of interest" description="Disordered" evidence="1">
    <location>
        <begin position="1"/>
        <end position="145"/>
    </location>
</feature>
<evidence type="ECO:0000313" key="2">
    <source>
        <dbReference type="Proteomes" id="UP001652581"/>
    </source>
</evidence>
<feature type="compositionally biased region" description="Basic and acidic residues" evidence="1">
    <location>
        <begin position="123"/>
        <end position="136"/>
    </location>
</feature>
<name>A0ABM5EHT3_VICPA</name>